<dbReference type="RefSeq" id="WP_132692550.1">
    <property type="nucleotide sequence ID" value="NZ_SKBU01000027.1"/>
</dbReference>
<dbReference type="Pfam" id="PF03808">
    <property type="entry name" value="Glyco_tran_WecG"/>
    <property type="match status" value="1"/>
</dbReference>
<proteinExistence type="predicted"/>
<dbReference type="GO" id="GO:0016758">
    <property type="term" value="F:hexosyltransferase activity"/>
    <property type="evidence" value="ECO:0007669"/>
    <property type="project" value="TreeGrafter"/>
</dbReference>
<accession>A0A4R1BDU2</accession>
<dbReference type="PANTHER" id="PTHR34136">
    <property type="match status" value="1"/>
</dbReference>
<dbReference type="EMBL" id="SKBU01000027">
    <property type="protein sequence ID" value="TCJ15260.1"/>
    <property type="molecule type" value="Genomic_DNA"/>
</dbReference>
<keyword evidence="2 3" id="KW-0808">Transferase</keyword>
<dbReference type="InterPro" id="IPR004629">
    <property type="entry name" value="WecG_TagA_CpsF"/>
</dbReference>
<organism evidence="3 4">
    <name type="scientific">Rubrobacter taiwanensis</name>
    <dbReference type="NCBI Taxonomy" id="185139"/>
    <lineage>
        <taxon>Bacteria</taxon>
        <taxon>Bacillati</taxon>
        <taxon>Actinomycetota</taxon>
        <taxon>Rubrobacteria</taxon>
        <taxon>Rubrobacterales</taxon>
        <taxon>Rubrobacteraceae</taxon>
        <taxon>Rubrobacter</taxon>
    </lineage>
</organism>
<evidence type="ECO:0000313" key="3">
    <source>
        <dbReference type="EMBL" id="TCJ15260.1"/>
    </source>
</evidence>
<keyword evidence="1" id="KW-0328">Glycosyltransferase</keyword>
<dbReference type="NCBIfam" id="TIGR00696">
    <property type="entry name" value="wecG_tagA_cpsF"/>
    <property type="match status" value="1"/>
</dbReference>
<name>A0A4R1BDU2_9ACTN</name>
<dbReference type="OrthoDB" id="9771846at2"/>
<evidence type="ECO:0000256" key="2">
    <source>
        <dbReference type="ARBA" id="ARBA00022679"/>
    </source>
</evidence>
<comment type="caution">
    <text evidence="3">The sequence shown here is derived from an EMBL/GenBank/DDBJ whole genome shotgun (WGS) entry which is preliminary data.</text>
</comment>
<dbReference type="CDD" id="cd06533">
    <property type="entry name" value="Glyco_transf_WecG_TagA"/>
    <property type="match status" value="1"/>
</dbReference>
<gene>
    <name evidence="3" type="ORF">E0L93_13195</name>
</gene>
<keyword evidence="4" id="KW-1185">Reference proteome</keyword>
<sequence length="255" mass="29677">MKPPAYTLLGITVHALTLEEMILIPEIAAERDAKWVIGNHNLHSLYIYHHDATMRRFYERADYVHIDGMPLVWMGRLLGHPLTRDHRHTSIDWLPPLLERCAARGLRVFFLGSKPGVDRRAAEHFREHIPGLQLRTHHGYFDATPGGPENERVVRQINAFRPHALMVGMGMPRQERWIVQNIDRLQINAVWNLGAFMDYFAGAVPIPPRWTGRVGLEGVYRLVREPRRLWRRYVIESPFALWLLLRELARRPGST</sequence>
<evidence type="ECO:0000313" key="4">
    <source>
        <dbReference type="Proteomes" id="UP000295244"/>
    </source>
</evidence>
<dbReference type="PANTHER" id="PTHR34136:SF1">
    <property type="entry name" value="UDP-N-ACETYL-D-MANNOSAMINURONIC ACID TRANSFERASE"/>
    <property type="match status" value="1"/>
</dbReference>
<protein>
    <submittedName>
        <fullName evidence="3">Glycosyltransferase</fullName>
    </submittedName>
</protein>
<reference evidence="3 4" key="1">
    <citation type="submission" date="2019-03" db="EMBL/GenBank/DDBJ databases">
        <title>Whole genome sequence of a novel Rubrobacter taiwanensis strain, isolated from Yellowstone National Park.</title>
        <authorList>
            <person name="Freed S."/>
            <person name="Ramaley R.F."/>
            <person name="Kyndt J.A."/>
        </authorList>
    </citation>
    <scope>NUCLEOTIDE SEQUENCE [LARGE SCALE GENOMIC DNA]</scope>
    <source>
        <strain evidence="3 4">Yellowstone</strain>
    </source>
</reference>
<dbReference type="AlphaFoldDB" id="A0A4R1BDU2"/>
<dbReference type="Proteomes" id="UP000295244">
    <property type="component" value="Unassembled WGS sequence"/>
</dbReference>
<evidence type="ECO:0000256" key="1">
    <source>
        <dbReference type="ARBA" id="ARBA00022676"/>
    </source>
</evidence>